<dbReference type="Gene3D" id="3.40.50.1820">
    <property type="entry name" value="alpha/beta hydrolase"/>
    <property type="match status" value="1"/>
</dbReference>
<dbReference type="AlphaFoldDB" id="A0A8J5G217"/>
<protein>
    <recommendedName>
        <fullName evidence="1">Peptidase S9 prolyl oligopeptidase catalytic domain-containing protein</fullName>
    </recommendedName>
</protein>
<evidence type="ECO:0000259" key="1">
    <source>
        <dbReference type="Pfam" id="PF00326"/>
    </source>
</evidence>
<accession>A0A8J5G217</accession>
<dbReference type="InterPro" id="IPR001375">
    <property type="entry name" value="Peptidase_S9_cat"/>
</dbReference>
<dbReference type="GO" id="GO:0008236">
    <property type="term" value="F:serine-type peptidase activity"/>
    <property type="evidence" value="ECO:0007669"/>
    <property type="project" value="InterPro"/>
</dbReference>
<dbReference type="Proteomes" id="UP000734854">
    <property type="component" value="Unassembled WGS sequence"/>
</dbReference>
<sequence>MDAYCYGSYGREYRERLLGQWGIVDVNDCCSCTKFLVESRKVDGERLCVTGISSGGYTTLASLAFKETLKLVFL</sequence>
<dbReference type="Pfam" id="PF00326">
    <property type="entry name" value="Peptidase_S9"/>
    <property type="match status" value="1"/>
</dbReference>
<dbReference type="PANTHER" id="PTHR43056">
    <property type="entry name" value="PEPTIDASE S9 PROLYL OLIGOPEPTIDASE"/>
    <property type="match status" value="1"/>
</dbReference>
<evidence type="ECO:0000313" key="3">
    <source>
        <dbReference type="Proteomes" id="UP000734854"/>
    </source>
</evidence>
<dbReference type="InterPro" id="IPR050585">
    <property type="entry name" value="Xaa-Pro_dipeptidyl-ppase/CocE"/>
</dbReference>
<comment type="caution">
    <text evidence="2">The sequence shown here is derived from an EMBL/GenBank/DDBJ whole genome shotgun (WGS) entry which is preliminary data.</text>
</comment>
<organism evidence="2 3">
    <name type="scientific">Zingiber officinale</name>
    <name type="common">Ginger</name>
    <name type="synonym">Amomum zingiber</name>
    <dbReference type="NCBI Taxonomy" id="94328"/>
    <lineage>
        <taxon>Eukaryota</taxon>
        <taxon>Viridiplantae</taxon>
        <taxon>Streptophyta</taxon>
        <taxon>Embryophyta</taxon>
        <taxon>Tracheophyta</taxon>
        <taxon>Spermatophyta</taxon>
        <taxon>Magnoliopsida</taxon>
        <taxon>Liliopsida</taxon>
        <taxon>Zingiberales</taxon>
        <taxon>Zingiberaceae</taxon>
        <taxon>Zingiber</taxon>
    </lineage>
</organism>
<feature type="domain" description="Peptidase S9 prolyl oligopeptidase catalytic" evidence="1">
    <location>
        <begin position="7"/>
        <end position="66"/>
    </location>
</feature>
<proteinExistence type="predicted"/>
<dbReference type="GO" id="GO:0006508">
    <property type="term" value="P:proteolysis"/>
    <property type="evidence" value="ECO:0007669"/>
    <property type="project" value="InterPro"/>
</dbReference>
<keyword evidence="3" id="KW-1185">Reference proteome</keyword>
<dbReference type="InterPro" id="IPR029058">
    <property type="entry name" value="AB_hydrolase_fold"/>
</dbReference>
<dbReference type="EMBL" id="JACMSC010000012">
    <property type="protein sequence ID" value="KAG6498121.1"/>
    <property type="molecule type" value="Genomic_DNA"/>
</dbReference>
<name>A0A8J5G217_ZINOF</name>
<reference evidence="2 3" key="1">
    <citation type="submission" date="2020-08" db="EMBL/GenBank/DDBJ databases">
        <title>Plant Genome Project.</title>
        <authorList>
            <person name="Zhang R.-G."/>
        </authorList>
    </citation>
    <scope>NUCLEOTIDE SEQUENCE [LARGE SCALE GENOMIC DNA]</scope>
    <source>
        <tissue evidence="2">Rhizome</tissue>
    </source>
</reference>
<gene>
    <name evidence="2" type="ORF">ZIOFF_046030</name>
</gene>
<evidence type="ECO:0000313" key="2">
    <source>
        <dbReference type="EMBL" id="KAG6498121.1"/>
    </source>
</evidence>
<dbReference type="SUPFAM" id="SSF53474">
    <property type="entry name" value="alpha/beta-Hydrolases"/>
    <property type="match status" value="1"/>
</dbReference>
<dbReference type="PANTHER" id="PTHR43056:SF5">
    <property type="entry name" value="PEPTIDASE S9 PROLYL OLIGOPEPTIDASE CATALYTIC DOMAIN-CONTAINING PROTEIN"/>
    <property type="match status" value="1"/>
</dbReference>